<dbReference type="Gene3D" id="2.60.40.740">
    <property type="match status" value="1"/>
</dbReference>
<keyword evidence="3 6" id="KW-0732">Signal</keyword>
<evidence type="ECO:0000313" key="8">
    <source>
        <dbReference type="EMBL" id="VYU66185.1"/>
    </source>
</evidence>
<dbReference type="SUPFAM" id="SSF49478">
    <property type="entry name" value="Cna protein B-type domain"/>
    <property type="match status" value="1"/>
</dbReference>
<feature type="chain" id="PRO_5026763609" evidence="6">
    <location>
        <begin position="28"/>
        <end position="508"/>
    </location>
</feature>
<dbReference type="AlphaFoldDB" id="A0A6N3GPB0"/>
<keyword evidence="5" id="KW-0812">Transmembrane</keyword>
<feature type="domain" description="Gram-positive cocci surface proteins LPxTG" evidence="7">
    <location>
        <begin position="472"/>
        <end position="508"/>
    </location>
</feature>
<keyword evidence="1" id="KW-0134">Cell wall</keyword>
<evidence type="ECO:0000256" key="4">
    <source>
        <dbReference type="ARBA" id="ARBA00023088"/>
    </source>
</evidence>
<evidence type="ECO:0000256" key="5">
    <source>
        <dbReference type="SAM" id="Phobius"/>
    </source>
</evidence>
<dbReference type="InterPro" id="IPR041033">
    <property type="entry name" value="SpaA_PFL_dom_1"/>
</dbReference>
<reference evidence="8" key="1">
    <citation type="submission" date="2019-11" db="EMBL/GenBank/DDBJ databases">
        <authorList>
            <person name="Feng L."/>
        </authorList>
    </citation>
    <scope>NUCLEOTIDE SEQUENCE</scope>
    <source>
        <strain evidence="8">CParaputrificumLFYP93</strain>
    </source>
</reference>
<feature type="signal peptide" evidence="6">
    <location>
        <begin position="1"/>
        <end position="27"/>
    </location>
</feature>
<sequence length="508" mass="55006">MKLLKKVSVLVVSVAMMVGIISPTFTAASVVGKGSLQINREGATYELYKILDSKTETIGNEDIAIYSVNDNFKNFFEVDNGYTFESDKGILKDGTVVISSDQLRTDDSKDEYKQSPEMQDLTKALAEFILANKISATELSGNTKLELDQGYYLVLENETTITPNGNSGRVPSQAMLINITKDENVSIFPKDSEFTLDKSVEEGNDNIAQIGTEKNYKITSFVPTYAPNYKDITYKITDTMSKGLTLNETSINVVVGNTPVIENGVEKTEYFKTFNIAKNTDGTTTTTFDFNYDALKSAALVGQPVTITYTAKINENALVYDPNTNQAKLDYTTSPDGSTTGGIITDETETYTYGLDLLKLDGSNKTTVLAGAKFEIRDNAGNVVGTVTTDKNGKASFVGLSEGTYTITEIEAPNSEYALLDGPITIKITADAKNKANCKVEIIDGNNEIVDNVTVESGTISFNVYNYKGINLPETGGMGTTIFMVGGAALILLAGVMLVVYSKKSKNA</sequence>
<keyword evidence="2" id="KW-0964">Secreted</keyword>
<evidence type="ECO:0000256" key="1">
    <source>
        <dbReference type="ARBA" id="ARBA00022512"/>
    </source>
</evidence>
<dbReference type="InterPro" id="IPR032334">
    <property type="entry name" value="GramPos_pilinBB"/>
</dbReference>
<proteinExistence type="predicted"/>
<dbReference type="EMBL" id="CACRTV010000087">
    <property type="protein sequence ID" value="VYU66185.1"/>
    <property type="molecule type" value="Genomic_DNA"/>
</dbReference>
<dbReference type="NCBIfam" id="NF033902">
    <property type="entry name" value="iso_D2_wall_anc"/>
    <property type="match status" value="1"/>
</dbReference>
<dbReference type="Pfam" id="PF17802">
    <property type="entry name" value="SpaA"/>
    <property type="match status" value="1"/>
</dbReference>
<dbReference type="NCBIfam" id="TIGR04226">
    <property type="entry name" value="RrgB_K2N_iso_D2"/>
    <property type="match status" value="1"/>
</dbReference>
<evidence type="ECO:0000256" key="3">
    <source>
        <dbReference type="ARBA" id="ARBA00022729"/>
    </source>
</evidence>
<evidence type="ECO:0000256" key="6">
    <source>
        <dbReference type="SAM" id="SignalP"/>
    </source>
</evidence>
<dbReference type="PROSITE" id="PS50847">
    <property type="entry name" value="GRAM_POS_ANCHORING"/>
    <property type="match status" value="1"/>
</dbReference>
<dbReference type="Pfam" id="PF16569">
    <property type="entry name" value="GramPos_pilinBB"/>
    <property type="match status" value="1"/>
</dbReference>
<name>A0A6N3GPB0_9CLOT</name>
<organism evidence="8">
    <name type="scientific">Clostridium paraputrificum</name>
    <dbReference type="NCBI Taxonomy" id="29363"/>
    <lineage>
        <taxon>Bacteria</taxon>
        <taxon>Bacillati</taxon>
        <taxon>Bacillota</taxon>
        <taxon>Clostridia</taxon>
        <taxon>Eubacteriales</taxon>
        <taxon>Clostridiaceae</taxon>
        <taxon>Clostridium</taxon>
    </lineage>
</organism>
<dbReference type="InterPro" id="IPR048052">
    <property type="entry name" value="FM1-like"/>
</dbReference>
<keyword evidence="5" id="KW-1133">Transmembrane helix</keyword>
<dbReference type="InterPro" id="IPR026466">
    <property type="entry name" value="Fim_isopep_form_D2_dom"/>
</dbReference>
<feature type="transmembrane region" description="Helical" evidence="5">
    <location>
        <begin position="482"/>
        <end position="501"/>
    </location>
</feature>
<keyword evidence="5" id="KW-0472">Membrane</keyword>
<dbReference type="Pfam" id="PF00746">
    <property type="entry name" value="Gram_pos_anchor"/>
    <property type="match status" value="1"/>
</dbReference>
<dbReference type="Gene3D" id="2.60.40.10">
    <property type="entry name" value="Immunoglobulins"/>
    <property type="match status" value="1"/>
</dbReference>
<dbReference type="NCBIfam" id="TIGR01167">
    <property type="entry name" value="LPXTG_anchor"/>
    <property type="match status" value="1"/>
</dbReference>
<dbReference type="InterPro" id="IPR013783">
    <property type="entry name" value="Ig-like_fold"/>
</dbReference>
<dbReference type="RefSeq" id="WP_156563207.1">
    <property type="nucleotide sequence ID" value="NZ_CACRTV010000087.1"/>
</dbReference>
<evidence type="ECO:0000259" key="7">
    <source>
        <dbReference type="PROSITE" id="PS50847"/>
    </source>
</evidence>
<evidence type="ECO:0000256" key="2">
    <source>
        <dbReference type="ARBA" id="ARBA00022525"/>
    </source>
</evidence>
<keyword evidence="4" id="KW-0572">Peptidoglycan-anchor</keyword>
<dbReference type="InterPro" id="IPR019931">
    <property type="entry name" value="LPXTG_anchor"/>
</dbReference>
<accession>A0A6N3GPB0</accession>
<gene>
    <name evidence="8" type="primary">tee6</name>
    <name evidence="8" type="ORF">CPLFYP93_03223</name>
</gene>
<protein>
    <submittedName>
        <fullName evidence="8">Trypsin-resistant surface T6 protein</fullName>
    </submittedName>
</protein>